<feature type="chain" id="PRO_5008751816" description="DUF4056 domain-containing protein" evidence="1">
    <location>
        <begin position="22"/>
        <end position="379"/>
    </location>
</feature>
<dbReference type="STRING" id="569.A6V27_05785"/>
<evidence type="ECO:0008006" key="4">
    <source>
        <dbReference type="Google" id="ProtNLM"/>
    </source>
</evidence>
<evidence type="ECO:0000313" key="3">
    <source>
        <dbReference type="Proteomes" id="UP000094844"/>
    </source>
</evidence>
<dbReference type="PROSITE" id="PS51257">
    <property type="entry name" value="PROKAR_LIPOPROTEIN"/>
    <property type="match status" value="1"/>
</dbReference>
<dbReference type="EMBL" id="FMIQ01000043">
    <property type="protein sequence ID" value="SCM52842.1"/>
    <property type="molecule type" value="Genomic_DNA"/>
</dbReference>
<proteinExistence type="predicted"/>
<feature type="signal peptide" evidence="1">
    <location>
        <begin position="1"/>
        <end position="21"/>
    </location>
</feature>
<dbReference type="Pfam" id="PF13265">
    <property type="entry name" value="DUF4056"/>
    <property type="match status" value="1"/>
</dbReference>
<protein>
    <recommendedName>
        <fullName evidence="4">DUF4056 domain-containing protein</fullName>
    </recommendedName>
</protein>
<name>A0A1C6Z115_HAFAL</name>
<dbReference type="Proteomes" id="UP000094844">
    <property type="component" value="Unassembled WGS sequence"/>
</dbReference>
<evidence type="ECO:0000313" key="2">
    <source>
        <dbReference type="EMBL" id="SCM52842.1"/>
    </source>
</evidence>
<sequence length="379" mass="42004">MNIVLKYGLSSLILLTSACSANVKLPITPDLSTAPQQSATRVWPTVERLSAPDGLRPCCAFGYNLKAQALGIPVPFYQLNNVVEADSLGEHHYNDSLFGAVANLMGVSSEQDGLLYTTQGGFIDIAHVRDTADMTLYLFSHIWPQLGQAQTIELSQELAKRKITLFAFTPPQDEAERFTLAAYLSSYLAFQVAAWHEIAQWYGFESVPGFSEGISAFSPEDLYSNLVGARLATSLILQGHTASVAQFNVAMQTILPDALHRLGAVDANDTRFQFDMLDGNWWNSHRAVPEKFLVLKRNYQTEDDRVPTPVPSEQAKPLRLQLPSEWAGLKMQALGELQLWPGRSMKQLPAPAKYYTFRDFPALALHARVEDAVDLSAQK</sequence>
<dbReference type="AlphaFoldDB" id="A0A1C6Z115"/>
<gene>
    <name evidence="2" type="ORF">BN1044_02329</name>
</gene>
<reference evidence="2 3" key="1">
    <citation type="submission" date="2016-09" db="EMBL/GenBank/DDBJ databases">
        <authorList>
            <person name="Capua I."/>
            <person name="De Benedictis P."/>
            <person name="Joannis T."/>
            <person name="Lombin L.H."/>
            <person name="Cattoli G."/>
        </authorList>
    </citation>
    <scope>NUCLEOTIDE SEQUENCE [LARGE SCALE GENOMIC DNA]</scope>
    <source>
        <strain evidence="2 3">GB001</strain>
    </source>
</reference>
<dbReference type="InterPro" id="IPR025130">
    <property type="entry name" value="DUF4056"/>
</dbReference>
<dbReference type="OrthoDB" id="1164519at2"/>
<organism evidence="2 3">
    <name type="scientific">Hafnia alvei</name>
    <dbReference type="NCBI Taxonomy" id="569"/>
    <lineage>
        <taxon>Bacteria</taxon>
        <taxon>Pseudomonadati</taxon>
        <taxon>Pseudomonadota</taxon>
        <taxon>Gammaproteobacteria</taxon>
        <taxon>Enterobacterales</taxon>
        <taxon>Hafniaceae</taxon>
        <taxon>Hafnia</taxon>
    </lineage>
</organism>
<evidence type="ECO:0000256" key="1">
    <source>
        <dbReference type="SAM" id="SignalP"/>
    </source>
</evidence>
<accession>A0A1C6Z115</accession>
<keyword evidence="1" id="KW-0732">Signal</keyword>
<dbReference type="RefSeq" id="WP_139130931.1">
    <property type="nucleotide sequence ID" value="NZ_FMIQ01000043.1"/>
</dbReference>